<evidence type="ECO:0000313" key="6">
    <source>
        <dbReference type="EMBL" id="GGG33040.1"/>
    </source>
</evidence>
<keyword evidence="7" id="KW-1185">Reference proteome</keyword>
<dbReference type="Pfam" id="PF12802">
    <property type="entry name" value="MarR_2"/>
    <property type="match status" value="1"/>
</dbReference>
<dbReference type="SUPFAM" id="SSF46785">
    <property type="entry name" value="Winged helix' DNA-binding domain"/>
    <property type="match status" value="1"/>
</dbReference>
<dbReference type="PROSITE" id="PS01117">
    <property type="entry name" value="HTH_MARR_1"/>
    <property type="match status" value="1"/>
</dbReference>
<reference evidence="6 7" key="1">
    <citation type="journal article" date="2014" name="Int. J. Syst. Evol. Microbiol.">
        <title>Complete genome sequence of Corynebacterium casei LMG S-19264T (=DSM 44701T), isolated from a smear-ripened cheese.</title>
        <authorList>
            <consortium name="US DOE Joint Genome Institute (JGI-PGF)"/>
            <person name="Walter F."/>
            <person name="Albersmeier A."/>
            <person name="Kalinowski J."/>
            <person name="Ruckert C."/>
        </authorList>
    </citation>
    <scope>NUCLEOTIDE SEQUENCE [LARGE SCALE GENOMIC DNA]</scope>
    <source>
        <strain evidence="6 7">CGMCC 1.16330</strain>
    </source>
</reference>
<dbReference type="SMART" id="SM00347">
    <property type="entry name" value="HTH_MARR"/>
    <property type="match status" value="1"/>
</dbReference>
<evidence type="ECO:0000259" key="5">
    <source>
        <dbReference type="PROSITE" id="PS50995"/>
    </source>
</evidence>
<feature type="domain" description="HTH marR-type" evidence="5">
    <location>
        <begin position="8"/>
        <end position="141"/>
    </location>
</feature>
<dbReference type="PANTHER" id="PTHR42756:SF1">
    <property type="entry name" value="TRANSCRIPTIONAL REPRESSOR OF EMRAB OPERON"/>
    <property type="match status" value="1"/>
</dbReference>
<accession>A0A8J2ZC10</accession>
<dbReference type="InterPro" id="IPR036390">
    <property type="entry name" value="WH_DNA-bd_sf"/>
</dbReference>
<dbReference type="PRINTS" id="PR00598">
    <property type="entry name" value="HTHMARR"/>
</dbReference>
<dbReference type="EMBL" id="BMKS01000005">
    <property type="protein sequence ID" value="GGG33040.1"/>
    <property type="molecule type" value="Genomic_DNA"/>
</dbReference>
<feature type="region of interest" description="Disordered" evidence="4">
    <location>
        <begin position="146"/>
        <end position="165"/>
    </location>
</feature>
<dbReference type="RefSeq" id="WP_188899983.1">
    <property type="nucleotide sequence ID" value="NZ_BMKS01000005.1"/>
</dbReference>
<evidence type="ECO:0000256" key="2">
    <source>
        <dbReference type="ARBA" id="ARBA00023125"/>
    </source>
</evidence>
<name>A0A8J2ZC10_9PROT</name>
<dbReference type="InterPro" id="IPR036388">
    <property type="entry name" value="WH-like_DNA-bd_sf"/>
</dbReference>
<organism evidence="6 7">
    <name type="scientific">Caldovatus sediminis</name>
    <dbReference type="NCBI Taxonomy" id="2041189"/>
    <lineage>
        <taxon>Bacteria</taxon>
        <taxon>Pseudomonadati</taxon>
        <taxon>Pseudomonadota</taxon>
        <taxon>Alphaproteobacteria</taxon>
        <taxon>Acetobacterales</taxon>
        <taxon>Roseomonadaceae</taxon>
        <taxon>Caldovatus</taxon>
    </lineage>
</organism>
<comment type="caution">
    <text evidence="6">The sequence shown here is derived from an EMBL/GenBank/DDBJ whole genome shotgun (WGS) entry which is preliminary data.</text>
</comment>
<evidence type="ECO:0000256" key="4">
    <source>
        <dbReference type="SAM" id="MobiDB-lite"/>
    </source>
</evidence>
<proteinExistence type="predicted"/>
<protein>
    <submittedName>
        <fullName evidence="6">Transcriptional regulator SlyA</fullName>
    </submittedName>
</protein>
<dbReference type="PANTHER" id="PTHR42756">
    <property type="entry name" value="TRANSCRIPTIONAL REGULATOR, MARR"/>
    <property type="match status" value="1"/>
</dbReference>
<dbReference type="Proteomes" id="UP000597507">
    <property type="component" value="Unassembled WGS sequence"/>
</dbReference>
<gene>
    <name evidence="6" type="primary">slyA</name>
    <name evidence="6" type="ORF">GCM10010964_21130</name>
</gene>
<evidence type="ECO:0000256" key="3">
    <source>
        <dbReference type="ARBA" id="ARBA00023163"/>
    </source>
</evidence>
<keyword evidence="2" id="KW-0238">DNA-binding</keyword>
<evidence type="ECO:0000313" key="7">
    <source>
        <dbReference type="Proteomes" id="UP000597507"/>
    </source>
</evidence>
<dbReference type="InterPro" id="IPR023187">
    <property type="entry name" value="Tscrpt_reg_MarR-type_CS"/>
</dbReference>
<dbReference type="AlphaFoldDB" id="A0A8J2ZC10"/>
<dbReference type="GO" id="GO:0003677">
    <property type="term" value="F:DNA binding"/>
    <property type="evidence" value="ECO:0007669"/>
    <property type="project" value="UniProtKB-KW"/>
</dbReference>
<sequence>MSAQAQLRYRVGRTIGRVARRWRARLDARIAAFGLTESRWLALLDLARNGDGVTQKELAARLAIEAPSLVRTLDWLEREGLVERRGVAHDRRAKTVHLTAKAAPLLRRIEEVAARVRAEILAGIPEDDLATCLRVLERAALNLAATPDAEEPADGGEDARGHRAA</sequence>
<keyword evidence="3" id="KW-0804">Transcription</keyword>
<dbReference type="Gene3D" id="1.10.10.10">
    <property type="entry name" value="Winged helix-like DNA-binding domain superfamily/Winged helix DNA-binding domain"/>
    <property type="match status" value="1"/>
</dbReference>
<dbReference type="InterPro" id="IPR000835">
    <property type="entry name" value="HTH_MarR-typ"/>
</dbReference>
<dbReference type="PROSITE" id="PS50995">
    <property type="entry name" value="HTH_MARR_2"/>
    <property type="match status" value="1"/>
</dbReference>
<dbReference type="GO" id="GO:0003700">
    <property type="term" value="F:DNA-binding transcription factor activity"/>
    <property type="evidence" value="ECO:0007669"/>
    <property type="project" value="InterPro"/>
</dbReference>
<evidence type="ECO:0000256" key="1">
    <source>
        <dbReference type="ARBA" id="ARBA00023015"/>
    </source>
</evidence>
<keyword evidence="1" id="KW-0805">Transcription regulation</keyword>